<protein>
    <submittedName>
        <fullName evidence="1">Uncharacterized protein</fullName>
    </submittedName>
</protein>
<keyword evidence="2" id="KW-1185">Reference proteome</keyword>
<gene>
    <name evidence="1" type="ORF">TNCT_573481</name>
</gene>
<dbReference type="EMBL" id="BMAO01037933">
    <property type="protein sequence ID" value="GFR21289.1"/>
    <property type="molecule type" value="Genomic_DNA"/>
</dbReference>
<accession>A0A8X6IFM9</accession>
<dbReference type="OrthoDB" id="10601128at2759"/>
<name>A0A8X6IFM9_TRICU</name>
<evidence type="ECO:0000313" key="2">
    <source>
        <dbReference type="Proteomes" id="UP000887116"/>
    </source>
</evidence>
<evidence type="ECO:0000313" key="1">
    <source>
        <dbReference type="EMBL" id="GFR21289.1"/>
    </source>
</evidence>
<sequence>MVQRQDVLADENKNSAISFRNNKQLTQKYTPTFYKPQPQPNTAIDASPAVFRSLIIMDYDLRDRAESLSFSDFYIISCEYVYFFLMMKRSSPHYYVFFNVSYDQT</sequence>
<proteinExistence type="predicted"/>
<dbReference type="Proteomes" id="UP000887116">
    <property type="component" value="Unassembled WGS sequence"/>
</dbReference>
<comment type="caution">
    <text evidence="1">The sequence shown here is derived from an EMBL/GenBank/DDBJ whole genome shotgun (WGS) entry which is preliminary data.</text>
</comment>
<organism evidence="1 2">
    <name type="scientific">Trichonephila clavata</name>
    <name type="common">Joro spider</name>
    <name type="synonym">Nephila clavata</name>
    <dbReference type="NCBI Taxonomy" id="2740835"/>
    <lineage>
        <taxon>Eukaryota</taxon>
        <taxon>Metazoa</taxon>
        <taxon>Ecdysozoa</taxon>
        <taxon>Arthropoda</taxon>
        <taxon>Chelicerata</taxon>
        <taxon>Arachnida</taxon>
        <taxon>Araneae</taxon>
        <taxon>Araneomorphae</taxon>
        <taxon>Entelegynae</taxon>
        <taxon>Araneoidea</taxon>
        <taxon>Nephilidae</taxon>
        <taxon>Trichonephila</taxon>
    </lineage>
</organism>
<reference evidence="1" key="1">
    <citation type="submission" date="2020-07" db="EMBL/GenBank/DDBJ databases">
        <title>Multicomponent nature underlies the extraordinary mechanical properties of spider dragline silk.</title>
        <authorList>
            <person name="Kono N."/>
            <person name="Nakamura H."/>
            <person name="Mori M."/>
            <person name="Yoshida Y."/>
            <person name="Ohtoshi R."/>
            <person name="Malay A.D."/>
            <person name="Moran D.A.P."/>
            <person name="Tomita M."/>
            <person name="Numata K."/>
            <person name="Arakawa K."/>
        </authorList>
    </citation>
    <scope>NUCLEOTIDE SEQUENCE</scope>
</reference>
<dbReference type="AlphaFoldDB" id="A0A8X6IFM9"/>